<name>A0A8H4J8I6_9PEZI</name>
<dbReference type="Proteomes" id="UP000572817">
    <property type="component" value="Unassembled WGS sequence"/>
</dbReference>
<feature type="region of interest" description="Disordered" evidence="1">
    <location>
        <begin position="113"/>
        <end position="160"/>
    </location>
</feature>
<feature type="compositionally biased region" description="Polar residues" evidence="1">
    <location>
        <begin position="147"/>
        <end position="156"/>
    </location>
</feature>
<feature type="compositionally biased region" description="Acidic residues" evidence="1">
    <location>
        <begin position="195"/>
        <end position="205"/>
    </location>
</feature>
<accession>A0A8H4J8I6</accession>
<dbReference type="OrthoDB" id="3800738at2759"/>
<dbReference type="EMBL" id="WWBZ02000001">
    <property type="protein sequence ID" value="KAF4313864.1"/>
    <property type="molecule type" value="Genomic_DNA"/>
</dbReference>
<feature type="region of interest" description="Disordered" evidence="1">
    <location>
        <begin position="172"/>
        <end position="205"/>
    </location>
</feature>
<evidence type="ECO:0000313" key="3">
    <source>
        <dbReference type="Proteomes" id="UP000572817"/>
    </source>
</evidence>
<feature type="compositionally biased region" description="Pro residues" evidence="1">
    <location>
        <begin position="122"/>
        <end position="136"/>
    </location>
</feature>
<sequence>MPDVRAFEEMDWDRSPQRHKAFTRAEASWRRMLPTQPAIEVLEIVNFSHGKTMDGLSNDVAYLEDGLRMGILYDLSKGHLSRHIVSSFAVIWPTEELAVHMDISVGYHEDDVERKRGEENDNPPPPPSPPQRPTPAPIKTGTHDGATVNTDSISTPLPSPWVIGSLVSTKIREGSENGVEPAGGEEPENEHYYDDESDVDSDDGTDSLCGQTNYGHHVTLVLAHVQQVHPGSFPRNRMWKSEGQEAVAIHIGKYRYRDHGGSWKDIETEMKTIQEAAPEAKD</sequence>
<reference evidence="2" key="1">
    <citation type="submission" date="2020-04" db="EMBL/GenBank/DDBJ databases">
        <title>Genome Assembly and Annotation of Botryosphaeria dothidea sdau 11-99, a Latent Pathogen of Apple Fruit Ring Rot in China.</title>
        <authorList>
            <person name="Yu C."/>
            <person name="Diao Y."/>
            <person name="Lu Q."/>
            <person name="Zhao J."/>
            <person name="Cui S."/>
            <person name="Peng C."/>
            <person name="He B."/>
            <person name="Liu H."/>
        </authorList>
    </citation>
    <scope>NUCLEOTIDE SEQUENCE [LARGE SCALE GENOMIC DNA]</scope>
    <source>
        <strain evidence="2">Sdau11-99</strain>
    </source>
</reference>
<protein>
    <submittedName>
        <fullName evidence="2">Uncharacterized protein</fullName>
    </submittedName>
</protein>
<organism evidence="2 3">
    <name type="scientific">Botryosphaeria dothidea</name>
    <dbReference type="NCBI Taxonomy" id="55169"/>
    <lineage>
        <taxon>Eukaryota</taxon>
        <taxon>Fungi</taxon>
        <taxon>Dikarya</taxon>
        <taxon>Ascomycota</taxon>
        <taxon>Pezizomycotina</taxon>
        <taxon>Dothideomycetes</taxon>
        <taxon>Dothideomycetes incertae sedis</taxon>
        <taxon>Botryosphaeriales</taxon>
        <taxon>Botryosphaeriaceae</taxon>
        <taxon>Botryosphaeria</taxon>
    </lineage>
</organism>
<proteinExistence type="predicted"/>
<comment type="caution">
    <text evidence="2">The sequence shown here is derived from an EMBL/GenBank/DDBJ whole genome shotgun (WGS) entry which is preliminary data.</text>
</comment>
<evidence type="ECO:0000256" key="1">
    <source>
        <dbReference type="SAM" id="MobiDB-lite"/>
    </source>
</evidence>
<evidence type="ECO:0000313" key="2">
    <source>
        <dbReference type="EMBL" id="KAF4313864.1"/>
    </source>
</evidence>
<gene>
    <name evidence="2" type="ORF">GTA08_BOTSDO01230</name>
</gene>
<dbReference type="AlphaFoldDB" id="A0A8H4J8I6"/>
<keyword evidence="3" id="KW-1185">Reference proteome</keyword>